<feature type="transmembrane region" description="Helical" evidence="1">
    <location>
        <begin position="127"/>
        <end position="146"/>
    </location>
</feature>
<dbReference type="EMBL" id="LBIC01000004">
    <property type="protein sequence ID" value="KKW92237.1"/>
    <property type="molecule type" value="Genomic_DNA"/>
</dbReference>
<reference evidence="2 3" key="1">
    <citation type="submission" date="2015-04" db="EMBL/GenBank/DDBJ databases">
        <title>Genome sequence of aromatic hydrocarbons-degrading Sphingobium chungbukense DJ77.</title>
        <authorList>
            <person name="Kim Y.-C."/>
            <person name="Chae J.-C."/>
        </authorList>
    </citation>
    <scope>NUCLEOTIDE SEQUENCE [LARGE SCALE GENOMIC DNA]</scope>
    <source>
        <strain evidence="2 3">DJ77</strain>
    </source>
</reference>
<keyword evidence="1" id="KW-0472">Membrane</keyword>
<keyword evidence="1" id="KW-0812">Transmembrane</keyword>
<dbReference type="STRING" id="56193.YP76_09880"/>
<comment type="caution">
    <text evidence="2">The sequence shown here is derived from an EMBL/GenBank/DDBJ whole genome shotgun (WGS) entry which is preliminary data.</text>
</comment>
<evidence type="ECO:0000313" key="2">
    <source>
        <dbReference type="EMBL" id="KKW92237.1"/>
    </source>
</evidence>
<dbReference type="RefSeq" id="WP_046763441.1">
    <property type="nucleotide sequence ID" value="NZ_LBIC01000004.1"/>
</dbReference>
<proteinExistence type="predicted"/>
<dbReference type="Proteomes" id="UP000033874">
    <property type="component" value="Unassembled WGS sequence"/>
</dbReference>
<protein>
    <submittedName>
        <fullName evidence="2">Uncharacterized protein</fullName>
    </submittedName>
</protein>
<organism evidence="2 3">
    <name type="scientific">Sphingobium chungbukense</name>
    <dbReference type="NCBI Taxonomy" id="56193"/>
    <lineage>
        <taxon>Bacteria</taxon>
        <taxon>Pseudomonadati</taxon>
        <taxon>Pseudomonadota</taxon>
        <taxon>Alphaproteobacteria</taxon>
        <taxon>Sphingomonadales</taxon>
        <taxon>Sphingomonadaceae</taxon>
        <taxon>Sphingobium</taxon>
    </lineage>
</organism>
<feature type="transmembrane region" description="Helical" evidence="1">
    <location>
        <begin position="61"/>
        <end position="82"/>
    </location>
</feature>
<evidence type="ECO:0000313" key="3">
    <source>
        <dbReference type="Proteomes" id="UP000033874"/>
    </source>
</evidence>
<accession>A0A0M3APY5</accession>
<keyword evidence="1" id="KW-1133">Transmembrane helix</keyword>
<keyword evidence="3" id="KW-1185">Reference proteome</keyword>
<dbReference type="PATRIC" id="fig|56193.3.peg.2052"/>
<gene>
    <name evidence="2" type="ORF">YP76_09880</name>
</gene>
<name>A0A0M3APY5_9SPHN</name>
<sequence length="151" mass="15980">MKLYGILGLTIGALMAIVALTLLPSTVSNEEMTTLPYTGAVIGSGKFVETYNLPRAQVREMVFNGGLAVFLAGAIFFVGGSIGERLRQPSHHAPSAADGDTPSIQTPPIPAALDIPFSNDEATRNKMILAAIMLPIIMLVLVFLAAQLRLS</sequence>
<dbReference type="AlphaFoldDB" id="A0A0M3APY5"/>
<evidence type="ECO:0000256" key="1">
    <source>
        <dbReference type="SAM" id="Phobius"/>
    </source>
</evidence>
<feature type="transmembrane region" description="Helical" evidence="1">
    <location>
        <begin position="6"/>
        <end position="23"/>
    </location>
</feature>